<feature type="region of interest" description="Disordered" evidence="1">
    <location>
        <begin position="644"/>
        <end position="670"/>
    </location>
</feature>
<dbReference type="PROSITE" id="PS50878">
    <property type="entry name" value="RT_POL"/>
    <property type="match status" value="1"/>
</dbReference>
<dbReference type="PANTHER" id="PTHR21301:SF10">
    <property type="entry name" value="REVERSE TRANSCRIPTASE DOMAIN-CONTAINING PROTEIN"/>
    <property type="match status" value="1"/>
</dbReference>
<dbReference type="InterPro" id="IPR000477">
    <property type="entry name" value="RT_dom"/>
</dbReference>
<evidence type="ECO:0000256" key="1">
    <source>
        <dbReference type="SAM" id="MobiDB-lite"/>
    </source>
</evidence>
<sequence>MKPGFLDPYDPDYAPVPKDHSDEKGPALPTYLEEGIRQGRRCMRNQLAKIPDDEEVLVPHQALKPSPARIKKFLSDNDLVVTPTDKNLGIAVSKRTWLRDQTLKMLNNANDYQCITDEQCHRILSETRTEILNLVGLASKVTSLKQIGLHKYLSSKLPSGEKEDWILPQFYGIPKIHKNPPGFRPIVPCHSALMNPCAKFVSKELKPLILAAPTVIHGSKDLAIKLSKLKILPRHRWYFVSGDVVAFYPNIPLDSCLQIVSYEWLKYKMWPEPFFDTDTPEGYELKSYADLFRRAIRVGNSKLISQYNGKKWLQLRGLAMGVADSPDLANLYGCHFEEKAEVLKDKRFAFYGRYIDDILSIIYASSEEEALKIAQEKISYDGCEITWQVSSQHMQFLDMFLFRGIGDTIQWRPYRKANNHLERVPWTSFHPLDVKRGTFLGEMSRLAVLCSEISSYTEALKDLVILYVRRGYPNNLVKSWINNYAKDKWIKRFNDNSAHENAAPMQILVLKTEFNPVWNYFNAKEVGDSMITYWRYYMEHMDRRDFVTRDFSRPIPMPESWRDVEEYAVLPEFSKEVRGPQGEFLEILDTNKLFGDKAKLITSRKRTTNLFNLTSLWKKAIFTELEHRIPVEANIVRPVRNLPQADVNSQGTPAEARPTAGQSGVAQQADPVLDYRLTRGNLHQRSPSPNKPFFG</sequence>
<feature type="region of interest" description="Disordered" evidence="1">
    <location>
        <begin position="1"/>
        <end position="28"/>
    </location>
</feature>
<evidence type="ECO:0000313" key="4">
    <source>
        <dbReference type="Proteomes" id="UP001212997"/>
    </source>
</evidence>
<dbReference type="Proteomes" id="UP001212997">
    <property type="component" value="Unassembled WGS sequence"/>
</dbReference>
<feature type="domain" description="Reverse transcriptase" evidence="2">
    <location>
        <begin position="154"/>
        <end position="407"/>
    </location>
</feature>
<reference evidence="3" key="1">
    <citation type="submission" date="2022-07" db="EMBL/GenBank/DDBJ databases">
        <title>Genome Sequence of Physisporinus lineatus.</title>
        <authorList>
            <person name="Buettner E."/>
        </authorList>
    </citation>
    <scope>NUCLEOTIDE SEQUENCE</scope>
    <source>
        <strain evidence="3">VT162</strain>
    </source>
</reference>
<evidence type="ECO:0000313" key="3">
    <source>
        <dbReference type="EMBL" id="KAJ3477584.1"/>
    </source>
</evidence>
<dbReference type="EMBL" id="JANAWD010000581">
    <property type="protein sequence ID" value="KAJ3477584.1"/>
    <property type="molecule type" value="Genomic_DNA"/>
</dbReference>
<name>A0AAD5UTX7_9APHY</name>
<organism evidence="3 4">
    <name type="scientific">Meripilus lineatus</name>
    <dbReference type="NCBI Taxonomy" id="2056292"/>
    <lineage>
        <taxon>Eukaryota</taxon>
        <taxon>Fungi</taxon>
        <taxon>Dikarya</taxon>
        <taxon>Basidiomycota</taxon>
        <taxon>Agaricomycotina</taxon>
        <taxon>Agaricomycetes</taxon>
        <taxon>Polyporales</taxon>
        <taxon>Meripilaceae</taxon>
        <taxon>Meripilus</taxon>
    </lineage>
</organism>
<comment type="caution">
    <text evidence="3">The sequence shown here is derived from an EMBL/GenBank/DDBJ whole genome shotgun (WGS) entry which is preliminary data.</text>
</comment>
<keyword evidence="4" id="KW-1185">Reference proteome</keyword>
<accession>A0AAD5UTX7</accession>
<protein>
    <recommendedName>
        <fullName evidence="2">Reverse transcriptase domain-containing protein</fullName>
    </recommendedName>
</protein>
<dbReference type="AlphaFoldDB" id="A0AAD5UTX7"/>
<gene>
    <name evidence="3" type="ORF">NLI96_g10361</name>
</gene>
<proteinExistence type="predicted"/>
<evidence type="ECO:0000259" key="2">
    <source>
        <dbReference type="PROSITE" id="PS50878"/>
    </source>
</evidence>
<dbReference type="PANTHER" id="PTHR21301">
    <property type="entry name" value="REVERSE TRANSCRIPTASE"/>
    <property type="match status" value="1"/>
</dbReference>